<evidence type="ECO:0000313" key="2">
    <source>
        <dbReference type="Proteomes" id="UP000248798"/>
    </source>
</evidence>
<gene>
    <name evidence="1" type="ORF">DO021_20265</name>
</gene>
<comment type="caution">
    <text evidence="1">The sequence shown here is derived from an EMBL/GenBank/DDBJ whole genome shotgun (WGS) entry which is preliminary data.</text>
</comment>
<sequence length="65" mass="7386">MWASAYSERSYLWRQKYLSNPANVFPSILLLPSVDVQRSDGVDSGLQKKLPLFFKSGSKRLTCCT</sequence>
<dbReference type="AlphaFoldDB" id="A0A328F7P9"/>
<protein>
    <submittedName>
        <fullName evidence="1">Uncharacterized protein</fullName>
    </submittedName>
</protein>
<proteinExistence type="predicted"/>
<dbReference type="EMBL" id="QLNI01000057">
    <property type="protein sequence ID" value="RAM00226.1"/>
    <property type="molecule type" value="Genomic_DNA"/>
</dbReference>
<evidence type="ECO:0000313" key="1">
    <source>
        <dbReference type="EMBL" id="RAM00226.1"/>
    </source>
</evidence>
<reference evidence="1 2" key="1">
    <citation type="submission" date="2018-06" db="EMBL/GenBank/DDBJ databases">
        <title>Complete Genome Sequence of Desulfobacter hydrogenophilus (DSM3380).</title>
        <authorList>
            <person name="Marietou A."/>
            <person name="Schreiber L."/>
            <person name="Marshall I."/>
            <person name="Jorgensen B."/>
        </authorList>
    </citation>
    <scope>NUCLEOTIDE SEQUENCE [LARGE SCALE GENOMIC DNA]</scope>
    <source>
        <strain evidence="1 2">DSM 3380</strain>
    </source>
</reference>
<name>A0A328F7P9_9BACT</name>
<dbReference type="Proteomes" id="UP000248798">
    <property type="component" value="Unassembled WGS sequence"/>
</dbReference>
<accession>A0A328F7P9</accession>
<organism evidence="1 2">
    <name type="scientific">Desulfobacter hydrogenophilus</name>
    <dbReference type="NCBI Taxonomy" id="2291"/>
    <lineage>
        <taxon>Bacteria</taxon>
        <taxon>Pseudomonadati</taxon>
        <taxon>Thermodesulfobacteriota</taxon>
        <taxon>Desulfobacteria</taxon>
        <taxon>Desulfobacterales</taxon>
        <taxon>Desulfobacteraceae</taxon>
        <taxon>Desulfobacter</taxon>
    </lineage>
</organism>